<evidence type="ECO:0000313" key="3">
    <source>
        <dbReference type="Proteomes" id="UP000193411"/>
    </source>
</evidence>
<protein>
    <submittedName>
        <fullName evidence="2">Uncharacterized protein</fullName>
    </submittedName>
</protein>
<comment type="caution">
    <text evidence="2">The sequence shown here is derived from an EMBL/GenBank/DDBJ whole genome shotgun (WGS) entry which is preliminary data.</text>
</comment>
<feature type="compositionally biased region" description="Basic and acidic residues" evidence="1">
    <location>
        <begin position="105"/>
        <end position="117"/>
    </location>
</feature>
<feature type="region of interest" description="Disordered" evidence="1">
    <location>
        <begin position="212"/>
        <end position="235"/>
    </location>
</feature>
<proteinExistence type="predicted"/>
<name>A0A1Y2HH24_9FUNG</name>
<accession>A0A1Y2HH24</accession>
<sequence>MPSATPSPSKQPRVHQVQTPEPSLPEWDASHGSVVAARPHSRVTKSLSPQRGRSTATGSRPVTRERPASVAHGDSSGLPSLERQSRPVTRESNGSVSRPGTRGGDQPREHNNLFSDGHLKLRAREKIYNVNLVSRGMPSYEPLLDGYLQDHFATPSIRAHLKRLGIIDSDGYIIDEREFQHMQLAMDRAEKAIQLERESQQRDLDREVEVVVRHAQDPLETQAPPRDHATKNGRR</sequence>
<evidence type="ECO:0000256" key="1">
    <source>
        <dbReference type="SAM" id="MobiDB-lite"/>
    </source>
</evidence>
<gene>
    <name evidence="2" type="ORF">BCR44DRAFT_1239668</name>
</gene>
<feature type="compositionally biased region" description="Basic and acidic residues" evidence="1">
    <location>
        <begin position="225"/>
        <end position="235"/>
    </location>
</feature>
<feature type="region of interest" description="Disordered" evidence="1">
    <location>
        <begin position="1"/>
        <end position="117"/>
    </location>
</feature>
<feature type="compositionally biased region" description="Polar residues" evidence="1">
    <location>
        <begin position="44"/>
        <end position="60"/>
    </location>
</feature>
<keyword evidence="3" id="KW-1185">Reference proteome</keyword>
<feature type="compositionally biased region" description="Polar residues" evidence="1">
    <location>
        <begin position="1"/>
        <end position="21"/>
    </location>
</feature>
<dbReference type="EMBL" id="MCFL01000047">
    <property type="protein sequence ID" value="ORZ32372.1"/>
    <property type="molecule type" value="Genomic_DNA"/>
</dbReference>
<dbReference type="Proteomes" id="UP000193411">
    <property type="component" value="Unassembled WGS sequence"/>
</dbReference>
<dbReference type="AlphaFoldDB" id="A0A1Y2HH24"/>
<organism evidence="2 3">
    <name type="scientific">Catenaria anguillulae PL171</name>
    <dbReference type="NCBI Taxonomy" id="765915"/>
    <lineage>
        <taxon>Eukaryota</taxon>
        <taxon>Fungi</taxon>
        <taxon>Fungi incertae sedis</taxon>
        <taxon>Blastocladiomycota</taxon>
        <taxon>Blastocladiomycetes</taxon>
        <taxon>Blastocladiales</taxon>
        <taxon>Catenariaceae</taxon>
        <taxon>Catenaria</taxon>
    </lineage>
</organism>
<evidence type="ECO:0000313" key="2">
    <source>
        <dbReference type="EMBL" id="ORZ32372.1"/>
    </source>
</evidence>
<dbReference type="OrthoDB" id="120976at2759"/>
<reference evidence="2 3" key="1">
    <citation type="submission" date="2016-07" db="EMBL/GenBank/DDBJ databases">
        <title>Pervasive Adenine N6-methylation of Active Genes in Fungi.</title>
        <authorList>
            <consortium name="DOE Joint Genome Institute"/>
            <person name="Mondo S.J."/>
            <person name="Dannebaum R.O."/>
            <person name="Kuo R.C."/>
            <person name="Labutti K."/>
            <person name="Haridas S."/>
            <person name="Kuo A."/>
            <person name="Salamov A."/>
            <person name="Ahrendt S.R."/>
            <person name="Lipzen A."/>
            <person name="Sullivan W."/>
            <person name="Andreopoulos W.B."/>
            <person name="Clum A."/>
            <person name="Lindquist E."/>
            <person name="Daum C."/>
            <person name="Ramamoorthy G.K."/>
            <person name="Gryganskyi A."/>
            <person name="Culley D."/>
            <person name="Magnuson J.K."/>
            <person name="James T.Y."/>
            <person name="O'Malley M.A."/>
            <person name="Stajich J.E."/>
            <person name="Spatafora J.W."/>
            <person name="Visel A."/>
            <person name="Grigoriev I.V."/>
        </authorList>
    </citation>
    <scope>NUCLEOTIDE SEQUENCE [LARGE SCALE GENOMIC DNA]</scope>
    <source>
        <strain evidence="2 3">PL171</strain>
    </source>
</reference>